<protein>
    <submittedName>
        <fullName evidence="1">Uncharacterized protein</fullName>
    </submittedName>
</protein>
<keyword evidence="2" id="KW-1185">Reference proteome</keyword>
<dbReference type="EMBL" id="CM037152">
    <property type="protein sequence ID" value="KAH7833736.1"/>
    <property type="molecule type" value="Genomic_DNA"/>
</dbReference>
<dbReference type="Proteomes" id="UP000828048">
    <property type="component" value="Chromosome 2"/>
</dbReference>
<evidence type="ECO:0000313" key="1">
    <source>
        <dbReference type="EMBL" id="KAH7833736.1"/>
    </source>
</evidence>
<proteinExistence type="predicted"/>
<accession>A0ACB7WZ86</accession>
<name>A0ACB7WZ86_9ERIC</name>
<sequence>MGHCFVSFSVNLTLILQLACAKIDDVGVHTIGGAVASIVDDIRVHIVSGVPSNPTPLWARCRSKDDDIGMHKLNNGESFSWKFSMNFFETTLFFCHFYWGSHTNIFTVFDRGLYEKCDHGTPHYDCFWVVRPDGFYFNNDNKSWEKMYDWS</sequence>
<reference evidence="1 2" key="1">
    <citation type="journal article" date="2021" name="Hortic Res">
        <title>High-quality reference genome and annotation aids understanding of berry development for evergreen blueberry (Vaccinium darrowii).</title>
        <authorList>
            <person name="Yu J."/>
            <person name="Hulse-Kemp A.M."/>
            <person name="Babiker E."/>
            <person name="Staton M."/>
        </authorList>
    </citation>
    <scope>NUCLEOTIDE SEQUENCE [LARGE SCALE GENOMIC DNA]</scope>
    <source>
        <strain evidence="2">cv. NJ 8807/NJ 8810</strain>
        <tissue evidence="1">Young leaf</tissue>
    </source>
</reference>
<evidence type="ECO:0000313" key="2">
    <source>
        <dbReference type="Proteomes" id="UP000828048"/>
    </source>
</evidence>
<comment type="caution">
    <text evidence="1">The sequence shown here is derived from an EMBL/GenBank/DDBJ whole genome shotgun (WGS) entry which is preliminary data.</text>
</comment>
<gene>
    <name evidence="1" type="ORF">Vadar_009236</name>
</gene>
<organism evidence="1 2">
    <name type="scientific">Vaccinium darrowii</name>
    <dbReference type="NCBI Taxonomy" id="229202"/>
    <lineage>
        <taxon>Eukaryota</taxon>
        <taxon>Viridiplantae</taxon>
        <taxon>Streptophyta</taxon>
        <taxon>Embryophyta</taxon>
        <taxon>Tracheophyta</taxon>
        <taxon>Spermatophyta</taxon>
        <taxon>Magnoliopsida</taxon>
        <taxon>eudicotyledons</taxon>
        <taxon>Gunneridae</taxon>
        <taxon>Pentapetalae</taxon>
        <taxon>asterids</taxon>
        <taxon>Ericales</taxon>
        <taxon>Ericaceae</taxon>
        <taxon>Vaccinioideae</taxon>
        <taxon>Vaccinieae</taxon>
        <taxon>Vaccinium</taxon>
    </lineage>
</organism>